<evidence type="ECO:0000313" key="14">
    <source>
        <dbReference type="EMBL" id="SFG87004.1"/>
    </source>
</evidence>
<evidence type="ECO:0000256" key="3">
    <source>
        <dbReference type="ARBA" id="ARBA00022516"/>
    </source>
</evidence>
<keyword evidence="11" id="KW-0594">Phospholipid biosynthesis</keyword>
<dbReference type="InterPro" id="IPR001206">
    <property type="entry name" value="Diacylglycerol_kinase_cat_dom"/>
</dbReference>
<dbReference type="InterPro" id="IPR045540">
    <property type="entry name" value="YegS/DAGK_C"/>
</dbReference>
<dbReference type="InterPro" id="IPR050187">
    <property type="entry name" value="Lipid_Phosphate_FormReg"/>
</dbReference>
<dbReference type="InterPro" id="IPR016064">
    <property type="entry name" value="NAD/diacylglycerol_kinase_sf"/>
</dbReference>
<evidence type="ECO:0000256" key="2">
    <source>
        <dbReference type="ARBA" id="ARBA00005983"/>
    </source>
</evidence>
<dbReference type="Gene3D" id="3.40.50.10330">
    <property type="entry name" value="Probable inorganic polyphosphate/atp-NAD kinase, domain 1"/>
    <property type="match status" value="1"/>
</dbReference>
<gene>
    <name evidence="14" type="ORF">SAMN02982927_03044</name>
</gene>
<dbReference type="NCBIfam" id="TIGR00147">
    <property type="entry name" value="YegS/Rv2252/BmrU family lipid kinase"/>
    <property type="match status" value="1"/>
</dbReference>
<evidence type="ECO:0000256" key="9">
    <source>
        <dbReference type="ARBA" id="ARBA00022842"/>
    </source>
</evidence>
<evidence type="ECO:0000256" key="11">
    <source>
        <dbReference type="ARBA" id="ARBA00023209"/>
    </source>
</evidence>
<keyword evidence="3" id="KW-0444">Lipid biosynthesis</keyword>
<proteinExistence type="inferred from homology"/>
<evidence type="ECO:0000256" key="4">
    <source>
        <dbReference type="ARBA" id="ARBA00022679"/>
    </source>
</evidence>
<protein>
    <submittedName>
        <fullName evidence="14">Diacylglycerol kinase (ATP)</fullName>
    </submittedName>
</protein>
<evidence type="ECO:0000256" key="6">
    <source>
        <dbReference type="ARBA" id="ARBA00022741"/>
    </source>
</evidence>
<dbReference type="PANTHER" id="PTHR12358">
    <property type="entry name" value="SPHINGOSINE KINASE"/>
    <property type="match status" value="1"/>
</dbReference>
<accession>A0A1I2VCB3</accession>
<dbReference type="GO" id="GO:0008654">
    <property type="term" value="P:phospholipid biosynthetic process"/>
    <property type="evidence" value="ECO:0007669"/>
    <property type="project" value="UniProtKB-KW"/>
</dbReference>
<evidence type="ECO:0000313" key="15">
    <source>
        <dbReference type="Proteomes" id="UP000198752"/>
    </source>
</evidence>
<dbReference type="InterPro" id="IPR017438">
    <property type="entry name" value="ATP-NAD_kinase_N"/>
</dbReference>
<keyword evidence="4" id="KW-0808">Transferase</keyword>
<dbReference type="PANTHER" id="PTHR12358:SF106">
    <property type="entry name" value="LIPID KINASE YEGS"/>
    <property type="match status" value="1"/>
</dbReference>
<organism evidence="14 15">
    <name type="scientific">Sporolactobacillus nakayamae</name>
    <dbReference type="NCBI Taxonomy" id="269670"/>
    <lineage>
        <taxon>Bacteria</taxon>
        <taxon>Bacillati</taxon>
        <taxon>Bacillota</taxon>
        <taxon>Bacilli</taxon>
        <taxon>Bacillales</taxon>
        <taxon>Sporolactobacillaceae</taxon>
        <taxon>Sporolactobacillus</taxon>
    </lineage>
</organism>
<dbReference type="GO" id="GO:0005524">
    <property type="term" value="F:ATP binding"/>
    <property type="evidence" value="ECO:0007669"/>
    <property type="project" value="UniProtKB-KW"/>
</dbReference>
<keyword evidence="6" id="KW-0547">Nucleotide-binding</keyword>
<dbReference type="NCBIfam" id="NF009874">
    <property type="entry name" value="PRK13337.1"/>
    <property type="match status" value="1"/>
</dbReference>
<evidence type="ECO:0000256" key="5">
    <source>
        <dbReference type="ARBA" id="ARBA00022723"/>
    </source>
</evidence>
<dbReference type="GO" id="GO:0005886">
    <property type="term" value="C:plasma membrane"/>
    <property type="evidence" value="ECO:0007669"/>
    <property type="project" value="TreeGrafter"/>
</dbReference>
<dbReference type="Pfam" id="PF00781">
    <property type="entry name" value="DAGK_cat"/>
    <property type="match status" value="1"/>
</dbReference>
<evidence type="ECO:0000256" key="1">
    <source>
        <dbReference type="ARBA" id="ARBA00001946"/>
    </source>
</evidence>
<name>A0A1I2VCB3_9BACL</name>
<dbReference type="EMBL" id="FOOY01000026">
    <property type="protein sequence ID" value="SFG87004.1"/>
    <property type="molecule type" value="Genomic_DNA"/>
</dbReference>
<keyword evidence="8" id="KW-0067">ATP-binding</keyword>
<sequence length="316" mass="34933">MIIMKKARIIYNPTSGRELAKKNIAYILDRLEDAGYEASAYATKREGDATKAARKAVKRKFDLVVAAGGDGTINEVISGLAEMDYRPKLGILPLGTTNDFARAIGIPRDIVKACNVLCDGHEMPIDIGKVNDRYFVNIAGGGKLTELTYDVPSKLKTMIGQLAYFIKGIEMLPSIRPIKVKIDYDDRTFEGDIMLFLVSNSNSVGGFEKLAPDAKMNDGLFDLIILKAANLAEFIRLATMATRGEHMKDPKVIYAQASRIKIEAEEKMQLNIDGEYGGDLPGEIVNLYHHLHLMVPKETEDAHLLASEQDVKQLQS</sequence>
<feature type="domain" description="DAGKc" evidence="13">
    <location>
        <begin position="2"/>
        <end position="134"/>
    </location>
</feature>
<dbReference type="GO" id="GO:0046872">
    <property type="term" value="F:metal ion binding"/>
    <property type="evidence" value="ECO:0007669"/>
    <property type="project" value="UniProtKB-KW"/>
</dbReference>
<keyword evidence="7 14" id="KW-0418">Kinase</keyword>
<dbReference type="InterPro" id="IPR005218">
    <property type="entry name" value="Diacylglycerol/lipid_kinase"/>
</dbReference>
<dbReference type="SMART" id="SM00046">
    <property type="entry name" value="DAGKc"/>
    <property type="match status" value="1"/>
</dbReference>
<reference evidence="15" key="1">
    <citation type="submission" date="2016-10" db="EMBL/GenBank/DDBJ databases">
        <authorList>
            <person name="Varghese N."/>
            <person name="Submissions S."/>
        </authorList>
    </citation>
    <scope>NUCLEOTIDE SEQUENCE [LARGE SCALE GENOMIC DNA]</scope>
    <source>
        <strain evidence="15">ATCC 700379</strain>
    </source>
</reference>
<dbReference type="STRING" id="269670.SAMN02982927_03044"/>
<keyword evidence="15" id="KW-1185">Reference proteome</keyword>
<keyword evidence="10" id="KW-0443">Lipid metabolism</keyword>
<evidence type="ECO:0000256" key="7">
    <source>
        <dbReference type="ARBA" id="ARBA00022777"/>
    </source>
</evidence>
<dbReference type="Proteomes" id="UP000198752">
    <property type="component" value="Unassembled WGS sequence"/>
</dbReference>
<evidence type="ECO:0000259" key="13">
    <source>
        <dbReference type="PROSITE" id="PS50146"/>
    </source>
</evidence>
<comment type="cofactor">
    <cofactor evidence="1">
        <name>Mg(2+)</name>
        <dbReference type="ChEBI" id="CHEBI:18420"/>
    </cofactor>
</comment>
<evidence type="ECO:0000256" key="10">
    <source>
        <dbReference type="ARBA" id="ARBA00023098"/>
    </source>
</evidence>
<evidence type="ECO:0000256" key="12">
    <source>
        <dbReference type="ARBA" id="ARBA00023264"/>
    </source>
</evidence>
<keyword evidence="12" id="KW-1208">Phospholipid metabolism</keyword>
<dbReference type="AlphaFoldDB" id="A0A1I2VCB3"/>
<comment type="similarity">
    <text evidence="2">Belongs to the diacylglycerol/lipid kinase family.</text>
</comment>
<keyword evidence="9" id="KW-0460">Magnesium</keyword>
<dbReference type="SUPFAM" id="SSF111331">
    <property type="entry name" value="NAD kinase/diacylglycerol kinase-like"/>
    <property type="match status" value="1"/>
</dbReference>
<dbReference type="Gene3D" id="2.60.200.40">
    <property type="match status" value="1"/>
</dbReference>
<dbReference type="PROSITE" id="PS50146">
    <property type="entry name" value="DAGK"/>
    <property type="match status" value="1"/>
</dbReference>
<dbReference type="Pfam" id="PF19279">
    <property type="entry name" value="YegS_C"/>
    <property type="match status" value="1"/>
</dbReference>
<evidence type="ECO:0000256" key="8">
    <source>
        <dbReference type="ARBA" id="ARBA00022840"/>
    </source>
</evidence>
<keyword evidence="5" id="KW-0479">Metal-binding</keyword>
<dbReference type="GO" id="GO:0004143">
    <property type="term" value="F:ATP-dependent diacylglycerol kinase activity"/>
    <property type="evidence" value="ECO:0007669"/>
    <property type="project" value="TreeGrafter"/>
</dbReference>
<dbReference type="NCBIfam" id="NF009603">
    <property type="entry name" value="PRK13055.1"/>
    <property type="match status" value="1"/>
</dbReference>